<evidence type="ECO:0000313" key="5">
    <source>
        <dbReference type="EMBL" id="EFJ03045.1"/>
    </source>
</evidence>
<protein>
    <submittedName>
        <fullName evidence="5">Uncharacterized protein</fullName>
    </submittedName>
</protein>
<evidence type="ECO:0000256" key="3">
    <source>
        <dbReference type="PROSITE-ProRule" id="PRU00221"/>
    </source>
</evidence>
<dbReference type="EMBL" id="GL377302">
    <property type="protein sequence ID" value="EFJ03045.1"/>
    <property type="molecule type" value="Genomic_DNA"/>
</dbReference>
<organism evidence="6">
    <name type="scientific">Schizophyllum commune (strain H4-8 / FGSC 9210)</name>
    <name type="common">Split gill fungus</name>
    <dbReference type="NCBI Taxonomy" id="578458"/>
    <lineage>
        <taxon>Eukaryota</taxon>
        <taxon>Fungi</taxon>
        <taxon>Dikarya</taxon>
        <taxon>Basidiomycota</taxon>
        <taxon>Agaricomycotina</taxon>
        <taxon>Agaricomycetes</taxon>
        <taxon>Agaricomycetidae</taxon>
        <taxon>Agaricales</taxon>
        <taxon>Schizophyllaceae</taxon>
        <taxon>Schizophyllum</taxon>
    </lineage>
</organism>
<dbReference type="PROSITE" id="PS50082">
    <property type="entry name" value="WD_REPEATS_2"/>
    <property type="match status" value="2"/>
</dbReference>
<keyword evidence="1 3" id="KW-0853">WD repeat</keyword>
<dbReference type="FunCoup" id="D8PQ35">
    <property type="interactions" value="56"/>
</dbReference>
<feature type="compositionally biased region" description="Acidic residues" evidence="4">
    <location>
        <begin position="389"/>
        <end position="411"/>
    </location>
</feature>
<dbReference type="GO" id="GO:0045717">
    <property type="term" value="P:negative regulation of fatty acid biosynthetic process"/>
    <property type="evidence" value="ECO:0007669"/>
    <property type="project" value="TreeGrafter"/>
</dbReference>
<dbReference type="Proteomes" id="UP000007431">
    <property type="component" value="Unassembled WGS sequence"/>
</dbReference>
<dbReference type="VEuPathDB" id="FungiDB:SCHCODRAFT_02622135"/>
<evidence type="ECO:0000313" key="6">
    <source>
        <dbReference type="Proteomes" id="UP000007431"/>
    </source>
</evidence>
<feature type="region of interest" description="Disordered" evidence="4">
    <location>
        <begin position="335"/>
        <end position="443"/>
    </location>
</feature>
<name>D8PQ35_SCHCM</name>
<keyword evidence="2" id="KW-0677">Repeat</keyword>
<dbReference type="eggNOG" id="KOG1310">
    <property type="taxonomic scope" value="Eukaryota"/>
</dbReference>
<dbReference type="HOGENOM" id="CLU_012381_2_0_1"/>
<dbReference type="PROSITE" id="PS50294">
    <property type="entry name" value="WD_REPEATS_REGION"/>
    <property type="match status" value="1"/>
</dbReference>
<keyword evidence="6" id="KW-1185">Reference proteome</keyword>
<dbReference type="InterPro" id="IPR001680">
    <property type="entry name" value="WD40_rpt"/>
</dbReference>
<feature type="non-terminal residue" evidence="5">
    <location>
        <position position="601"/>
    </location>
</feature>
<dbReference type="Gene3D" id="2.130.10.10">
    <property type="entry name" value="YVTN repeat-like/Quinoprotein amine dehydrogenase"/>
    <property type="match status" value="2"/>
</dbReference>
<dbReference type="OMA" id="DQMVMLW"/>
<dbReference type="STRING" id="578458.D8PQ35"/>
<dbReference type="PANTHER" id="PTHR15574">
    <property type="entry name" value="WD REPEAT DOMAIN-CONTAINING FAMILY"/>
    <property type="match status" value="1"/>
</dbReference>
<dbReference type="PANTHER" id="PTHR15574:SF40">
    <property type="entry name" value="WD AND TETRATRICOPEPTIDE REPEATS PROTEIN 1"/>
    <property type="match status" value="1"/>
</dbReference>
<dbReference type="InParanoid" id="D8PQ35"/>
<evidence type="ECO:0000256" key="4">
    <source>
        <dbReference type="SAM" id="MobiDB-lite"/>
    </source>
</evidence>
<gene>
    <name evidence="5" type="ORF">SCHCODRAFT_102651</name>
</gene>
<feature type="compositionally biased region" description="Acidic residues" evidence="4">
    <location>
        <begin position="420"/>
        <end position="431"/>
    </location>
</feature>
<dbReference type="GO" id="GO:0080008">
    <property type="term" value="C:Cul4-RING E3 ubiquitin ligase complex"/>
    <property type="evidence" value="ECO:0007669"/>
    <property type="project" value="TreeGrafter"/>
</dbReference>
<feature type="compositionally biased region" description="Low complexity" evidence="4">
    <location>
        <begin position="1"/>
        <end position="16"/>
    </location>
</feature>
<feature type="repeat" description="WD" evidence="3">
    <location>
        <begin position="463"/>
        <end position="490"/>
    </location>
</feature>
<feature type="compositionally biased region" description="Basic and acidic residues" evidence="4">
    <location>
        <begin position="368"/>
        <end position="383"/>
    </location>
</feature>
<evidence type="ECO:0000256" key="2">
    <source>
        <dbReference type="ARBA" id="ARBA00022737"/>
    </source>
</evidence>
<dbReference type="GO" id="GO:0005737">
    <property type="term" value="C:cytoplasm"/>
    <property type="evidence" value="ECO:0007669"/>
    <property type="project" value="TreeGrafter"/>
</dbReference>
<feature type="repeat" description="WD" evidence="3">
    <location>
        <begin position="83"/>
        <end position="117"/>
    </location>
</feature>
<proteinExistence type="predicted"/>
<dbReference type="SUPFAM" id="SSF50978">
    <property type="entry name" value="WD40 repeat-like"/>
    <property type="match status" value="1"/>
</dbReference>
<sequence length="601" mass="66540">MPHRSPSPSTSANPSESSKRFHQSPSAKLYNGMTTLPSSYPSLRTSERFKRDALSACLTWPLDRVNVLGDDNGYHVGGGDWDAYGHTGCVNALSWARDGELLLSGGDDRTVRVWRMDQTNDDPDQPFPFTCRSVIRTGHQANIFNNKMLPHSSRITAEACTHAIRCHKGAVKRIITEHSPDLFLSVSEDGTVRQHDLRAKHPCRRRDGHCPTPIVKVDFELMSMSLSPLTPHQLIVAGESDYGYLFDRRHSGRFLQEEWGVPLSSASTECLTTCVRRFGRPRREGESEDNGGRLLGLGNHITGCKMSATNGHEAIFSFSADAVYLYSTLDDPAEANASRRPSIVPSNEVKERRDSAASGSKKRSTSRGSEKRSPSRSPRERPSHWPSDSDMERDIDELTQSDEMDEDEERNTDESGDRSDSDEEEEEEEDPGPFPDVPTVMPRRRFAGAKNIRTVKDVNYLGPNDEFVVSGSDDGNLFIWRKDDGKLVDILEGDGEVVNVIEGHPKLPLFAVSGIDTTVKASSNPLHVNRHINIAQLFAPKPKSRGPPLFSKLGSADSILEANSHQTPLRSLDESMLLSLAMHARRALGSDGSPTLECTNQ</sequence>
<feature type="region of interest" description="Disordered" evidence="4">
    <location>
        <begin position="1"/>
        <end position="35"/>
    </location>
</feature>
<dbReference type="SMART" id="SM00320">
    <property type="entry name" value="WD40"/>
    <property type="match status" value="4"/>
</dbReference>
<dbReference type="InterPro" id="IPR045151">
    <property type="entry name" value="DCAF8"/>
</dbReference>
<dbReference type="InterPro" id="IPR015943">
    <property type="entry name" value="WD40/YVTN_repeat-like_dom_sf"/>
</dbReference>
<reference evidence="5 6" key="1">
    <citation type="journal article" date="2010" name="Nat. Biotechnol.">
        <title>Genome sequence of the model mushroom Schizophyllum commune.</title>
        <authorList>
            <person name="Ohm R.A."/>
            <person name="de Jong J.F."/>
            <person name="Lugones L.G."/>
            <person name="Aerts A."/>
            <person name="Kothe E."/>
            <person name="Stajich J.E."/>
            <person name="de Vries R.P."/>
            <person name="Record E."/>
            <person name="Levasseur A."/>
            <person name="Baker S.E."/>
            <person name="Bartholomew K.A."/>
            <person name="Coutinho P.M."/>
            <person name="Erdmann S."/>
            <person name="Fowler T.J."/>
            <person name="Gathman A.C."/>
            <person name="Lombard V."/>
            <person name="Henrissat B."/>
            <person name="Knabe N."/>
            <person name="Kuees U."/>
            <person name="Lilly W.W."/>
            <person name="Lindquist E."/>
            <person name="Lucas S."/>
            <person name="Magnuson J.K."/>
            <person name="Piumi F."/>
            <person name="Raudaskoski M."/>
            <person name="Salamov A."/>
            <person name="Schmutz J."/>
            <person name="Schwarze F.W.M.R."/>
            <person name="vanKuyk P.A."/>
            <person name="Horton J.S."/>
            <person name="Grigoriev I.V."/>
            <person name="Woesten H.A.B."/>
        </authorList>
    </citation>
    <scope>NUCLEOTIDE SEQUENCE [LARGE SCALE GENOMIC DNA]</scope>
    <source>
        <strain evidence="6">H4-8 / FGSC 9210</strain>
    </source>
</reference>
<dbReference type="AlphaFoldDB" id="D8PQ35"/>
<accession>D8PQ35</accession>
<evidence type="ECO:0000256" key="1">
    <source>
        <dbReference type="ARBA" id="ARBA00022574"/>
    </source>
</evidence>
<dbReference type="InterPro" id="IPR036322">
    <property type="entry name" value="WD40_repeat_dom_sf"/>
</dbReference>
<dbReference type="Pfam" id="PF00400">
    <property type="entry name" value="WD40"/>
    <property type="match status" value="2"/>
</dbReference>